<gene>
    <name evidence="2" type="primary">rnhB_37</name>
    <name evidence="2" type="ORF">SDC9_151056</name>
</gene>
<dbReference type="InterPro" id="IPR036397">
    <property type="entry name" value="RNaseH_sf"/>
</dbReference>
<accession>A0A645ERD2</accession>
<protein>
    <submittedName>
        <fullName evidence="2">Ribonuclease HII</fullName>
        <ecNumber evidence="2">3.1.26.4</ecNumber>
    </submittedName>
</protein>
<proteinExistence type="predicted"/>
<dbReference type="CDD" id="cd07182">
    <property type="entry name" value="RNase_HII_bacteria_HII_like"/>
    <property type="match status" value="1"/>
</dbReference>
<evidence type="ECO:0000259" key="1">
    <source>
        <dbReference type="PROSITE" id="PS51975"/>
    </source>
</evidence>
<reference evidence="2" key="1">
    <citation type="submission" date="2019-08" db="EMBL/GenBank/DDBJ databases">
        <authorList>
            <person name="Kucharzyk K."/>
            <person name="Murdoch R.W."/>
            <person name="Higgins S."/>
            <person name="Loffler F."/>
        </authorList>
    </citation>
    <scope>NUCLEOTIDE SEQUENCE</scope>
</reference>
<name>A0A645ERD2_9ZZZZ</name>
<evidence type="ECO:0000313" key="2">
    <source>
        <dbReference type="EMBL" id="MPN03822.1"/>
    </source>
</evidence>
<comment type="caution">
    <text evidence="2">The sequence shown here is derived from an EMBL/GenBank/DDBJ whole genome shotgun (WGS) entry which is preliminary data.</text>
</comment>
<dbReference type="EMBL" id="VSSQ01049741">
    <property type="protein sequence ID" value="MPN03822.1"/>
    <property type="molecule type" value="Genomic_DNA"/>
</dbReference>
<organism evidence="2">
    <name type="scientific">bioreactor metagenome</name>
    <dbReference type="NCBI Taxonomy" id="1076179"/>
    <lineage>
        <taxon>unclassified sequences</taxon>
        <taxon>metagenomes</taxon>
        <taxon>ecological metagenomes</taxon>
    </lineage>
</organism>
<dbReference type="Gene3D" id="3.30.420.10">
    <property type="entry name" value="Ribonuclease H-like superfamily/Ribonuclease H"/>
    <property type="match status" value="1"/>
</dbReference>
<dbReference type="PROSITE" id="PS51975">
    <property type="entry name" value="RNASE_H_2"/>
    <property type="match status" value="1"/>
</dbReference>
<dbReference type="InterPro" id="IPR012337">
    <property type="entry name" value="RNaseH-like_sf"/>
</dbReference>
<feature type="domain" description="RNase H type-2" evidence="1">
    <location>
        <begin position="1"/>
        <end position="102"/>
    </location>
</feature>
<dbReference type="GO" id="GO:0003676">
    <property type="term" value="F:nucleic acid binding"/>
    <property type="evidence" value="ECO:0007669"/>
    <property type="project" value="InterPro"/>
</dbReference>
<dbReference type="InterPro" id="IPR024567">
    <property type="entry name" value="RNase_HII/HIII_dom"/>
</dbReference>
<dbReference type="SUPFAM" id="SSF53098">
    <property type="entry name" value="Ribonuclease H-like"/>
    <property type="match status" value="1"/>
</dbReference>
<dbReference type="Pfam" id="PF01351">
    <property type="entry name" value="RNase_HII"/>
    <property type="match status" value="1"/>
</dbReference>
<dbReference type="AlphaFoldDB" id="A0A645ERD2"/>
<dbReference type="EC" id="3.1.26.4" evidence="2"/>
<dbReference type="GO" id="GO:0004523">
    <property type="term" value="F:RNA-DNA hybrid ribonuclease activity"/>
    <property type="evidence" value="ECO:0007669"/>
    <property type="project" value="UniProtKB-EC"/>
</dbReference>
<dbReference type="InterPro" id="IPR022898">
    <property type="entry name" value="RNase_HII"/>
</dbReference>
<keyword evidence="2" id="KW-0378">Hydrolase</keyword>
<sequence>MRKAINSLAVKADFILADAVTIPEINIPQRGIIHGDAKSITIGAASIIAKVERDAMMDEYDNIFPEYGFAKNKGYGSAEHIEAVKKYGPCLIHRSSFIKNFV</sequence>